<evidence type="ECO:0000313" key="1">
    <source>
        <dbReference type="EMBL" id="KAF2119019.1"/>
    </source>
</evidence>
<accession>A0A6A5ZHR3</accession>
<protein>
    <submittedName>
        <fullName evidence="1">Uncharacterized protein</fullName>
    </submittedName>
</protein>
<name>A0A6A5ZHR3_9PLEO</name>
<sequence length="284" mass="32844">MPFRVNTITFAPGYSEFNQGNFRDLAKYSKKTKWYYSGTAVAIEFLQNRVSAEEVHAFRKIIIKEQRKSVASPERHGRGLIPYCVENPKLSVERHVDIFSSLLPIGWGNIVRPLDHNSISLRGEDALLALNAWLEEANALPGLDMPMTTYKLVFNGKQRETMRVWRIVLLAVDLYEAMTECCRRGYIQLPDRSEDSCPARHFALPCHLPPTFAHAIHDILRGSSIVYFDGDPGHLSDRESMIASRHDWSVPQWRFEWEEKVIEQPLPLPKGWREGLHIDYQLRR</sequence>
<dbReference type="Proteomes" id="UP000799770">
    <property type="component" value="Unassembled WGS sequence"/>
</dbReference>
<keyword evidence="2" id="KW-1185">Reference proteome</keyword>
<gene>
    <name evidence="1" type="ORF">BDV96DRAFT_596811</name>
</gene>
<organism evidence="1 2">
    <name type="scientific">Lophiotrema nucula</name>
    <dbReference type="NCBI Taxonomy" id="690887"/>
    <lineage>
        <taxon>Eukaryota</taxon>
        <taxon>Fungi</taxon>
        <taxon>Dikarya</taxon>
        <taxon>Ascomycota</taxon>
        <taxon>Pezizomycotina</taxon>
        <taxon>Dothideomycetes</taxon>
        <taxon>Pleosporomycetidae</taxon>
        <taxon>Pleosporales</taxon>
        <taxon>Lophiotremataceae</taxon>
        <taxon>Lophiotrema</taxon>
    </lineage>
</organism>
<evidence type="ECO:0000313" key="2">
    <source>
        <dbReference type="Proteomes" id="UP000799770"/>
    </source>
</evidence>
<dbReference type="EMBL" id="ML977316">
    <property type="protein sequence ID" value="KAF2119019.1"/>
    <property type="molecule type" value="Genomic_DNA"/>
</dbReference>
<reference evidence="1" key="1">
    <citation type="journal article" date="2020" name="Stud. Mycol.">
        <title>101 Dothideomycetes genomes: a test case for predicting lifestyles and emergence of pathogens.</title>
        <authorList>
            <person name="Haridas S."/>
            <person name="Albert R."/>
            <person name="Binder M."/>
            <person name="Bloem J."/>
            <person name="Labutti K."/>
            <person name="Salamov A."/>
            <person name="Andreopoulos B."/>
            <person name="Baker S."/>
            <person name="Barry K."/>
            <person name="Bills G."/>
            <person name="Bluhm B."/>
            <person name="Cannon C."/>
            <person name="Castanera R."/>
            <person name="Culley D."/>
            <person name="Daum C."/>
            <person name="Ezra D."/>
            <person name="Gonzalez J."/>
            <person name="Henrissat B."/>
            <person name="Kuo A."/>
            <person name="Liang C."/>
            <person name="Lipzen A."/>
            <person name="Lutzoni F."/>
            <person name="Magnuson J."/>
            <person name="Mondo S."/>
            <person name="Nolan M."/>
            <person name="Ohm R."/>
            <person name="Pangilinan J."/>
            <person name="Park H.-J."/>
            <person name="Ramirez L."/>
            <person name="Alfaro M."/>
            <person name="Sun H."/>
            <person name="Tritt A."/>
            <person name="Yoshinaga Y."/>
            <person name="Zwiers L.-H."/>
            <person name="Turgeon B."/>
            <person name="Goodwin S."/>
            <person name="Spatafora J."/>
            <person name="Crous P."/>
            <person name="Grigoriev I."/>
        </authorList>
    </citation>
    <scope>NUCLEOTIDE SEQUENCE</scope>
    <source>
        <strain evidence="1">CBS 627.86</strain>
    </source>
</reference>
<dbReference type="OrthoDB" id="3799029at2759"/>
<dbReference type="AlphaFoldDB" id="A0A6A5ZHR3"/>
<proteinExistence type="predicted"/>